<dbReference type="Pfam" id="PF09851">
    <property type="entry name" value="SHOCT"/>
    <property type="match status" value="1"/>
</dbReference>
<dbReference type="EMBL" id="SOBG01000007">
    <property type="protein sequence ID" value="TDT68621.1"/>
    <property type="molecule type" value="Genomic_DNA"/>
</dbReference>
<dbReference type="Proteomes" id="UP000294678">
    <property type="component" value="Unassembled WGS sequence"/>
</dbReference>
<sequence length="176" mass="20278">MKKRFLIAGLIAIAVITSTYAHGGAGKMSGNGYNRNSKNLNNRDYKFTNEEIEKYETELRAKYNIKNDEKIDYKKLTDKELEEFGEILMDSMVYDKERHEFMEKLMGGDNSEQLKYMHINTAINYLEGYGFGMGGMMGNNGIWGNNSDALDILKERYAKGEITKEEYNEMKAELTK</sequence>
<feature type="domain" description="SHOCT" evidence="2">
    <location>
        <begin position="148"/>
        <end position="174"/>
    </location>
</feature>
<dbReference type="RefSeq" id="WP_208320360.1">
    <property type="nucleotide sequence ID" value="NZ_SOBG01000007.1"/>
</dbReference>
<protein>
    <submittedName>
        <fullName evidence="3">Oligomerization/nucleic acid binding protein</fullName>
    </submittedName>
</protein>
<comment type="caution">
    <text evidence="3">The sequence shown here is derived from an EMBL/GenBank/DDBJ whole genome shotgun (WGS) entry which is preliminary data.</text>
</comment>
<evidence type="ECO:0000259" key="2">
    <source>
        <dbReference type="Pfam" id="PF09851"/>
    </source>
</evidence>
<organism evidence="3 4">
    <name type="scientific">Hypnocyclicus thermotrophus</name>
    <dbReference type="NCBI Taxonomy" id="1627895"/>
    <lineage>
        <taxon>Bacteria</taxon>
        <taxon>Fusobacteriati</taxon>
        <taxon>Fusobacteriota</taxon>
        <taxon>Fusobacteriia</taxon>
        <taxon>Fusobacteriales</taxon>
        <taxon>Fusobacteriaceae</taxon>
        <taxon>Hypnocyclicus</taxon>
    </lineage>
</organism>
<evidence type="ECO:0000313" key="4">
    <source>
        <dbReference type="Proteomes" id="UP000294678"/>
    </source>
</evidence>
<keyword evidence="1" id="KW-0732">Signal</keyword>
<gene>
    <name evidence="3" type="ORF">EV215_1688</name>
</gene>
<proteinExistence type="predicted"/>
<evidence type="ECO:0000313" key="3">
    <source>
        <dbReference type="EMBL" id="TDT68621.1"/>
    </source>
</evidence>
<reference evidence="3 4" key="1">
    <citation type="submission" date="2019-03" db="EMBL/GenBank/DDBJ databases">
        <title>Genomic Encyclopedia of Type Strains, Phase IV (KMG-IV): sequencing the most valuable type-strain genomes for metagenomic binning, comparative biology and taxonomic classification.</title>
        <authorList>
            <person name="Goeker M."/>
        </authorList>
    </citation>
    <scope>NUCLEOTIDE SEQUENCE [LARGE SCALE GENOMIC DNA]</scope>
    <source>
        <strain evidence="3 4">DSM 100055</strain>
    </source>
</reference>
<accession>A0AA46DY26</accession>
<dbReference type="AlphaFoldDB" id="A0AA46DY26"/>
<name>A0AA46DY26_9FUSO</name>
<feature type="signal peptide" evidence="1">
    <location>
        <begin position="1"/>
        <end position="21"/>
    </location>
</feature>
<dbReference type="InterPro" id="IPR018649">
    <property type="entry name" value="SHOCT"/>
</dbReference>
<feature type="chain" id="PRO_5041225889" evidence="1">
    <location>
        <begin position="22"/>
        <end position="176"/>
    </location>
</feature>
<evidence type="ECO:0000256" key="1">
    <source>
        <dbReference type="SAM" id="SignalP"/>
    </source>
</evidence>
<keyword evidence="4" id="KW-1185">Reference proteome</keyword>